<dbReference type="GO" id="GO:0008235">
    <property type="term" value="F:metalloexopeptidase activity"/>
    <property type="evidence" value="ECO:0007669"/>
    <property type="project" value="InterPro"/>
</dbReference>
<dbReference type="GO" id="GO:0006508">
    <property type="term" value="P:proteolysis"/>
    <property type="evidence" value="ECO:0007669"/>
    <property type="project" value="InterPro"/>
</dbReference>
<dbReference type="SUPFAM" id="SSF53187">
    <property type="entry name" value="Zn-dependent exopeptidases"/>
    <property type="match status" value="1"/>
</dbReference>
<keyword evidence="1" id="KW-0472">Membrane</keyword>
<feature type="domain" description="Peptidase M28" evidence="2">
    <location>
        <begin position="98"/>
        <end position="320"/>
    </location>
</feature>
<dbReference type="InterPro" id="IPR007484">
    <property type="entry name" value="Peptidase_M28"/>
</dbReference>
<evidence type="ECO:0000313" key="4">
    <source>
        <dbReference type="Proteomes" id="UP000615026"/>
    </source>
</evidence>
<dbReference type="Proteomes" id="UP000615026">
    <property type="component" value="Unassembled WGS sequence"/>
</dbReference>
<protein>
    <submittedName>
        <fullName evidence="3">M28 family peptidase</fullName>
    </submittedName>
</protein>
<dbReference type="InterPro" id="IPR045175">
    <property type="entry name" value="M28_fam"/>
</dbReference>
<dbReference type="PANTHER" id="PTHR12147:SF26">
    <property type="entry name" value="PEPTIDASE M28 DOMAIN-CONTAINING PROTEIN"/>
    <property type="match status" value="1"/>
</dbReference>
<evidence type="ECO:0000256" key="1">
    <source>
        <dbReference type="SAM" id="Phobius"/>
    </source>
</evidence>
<keyword evidence="1" id="KW-0812">Transmembrane</keyword>
<accession>A0A929FAQ5</accession>
<keyword evidence="1" id="KW-1133">Transmembrane helix</keyword>
<proteinExistence type="predicted"/>
<feature type="transmembrane region" description="Helical" evidence="1">
    <location>
        <begin position="9"/>
        <end position="26"/>
    </location>
</feature>
<reference evidence="3" key="1">
    <citation type="submission" date="2020-10" db="EMBL/GenBank/DDBJ databases">
        <authorList>
            <person name="Castelo-Branco R."/>
            <person name="Eusebio N."/>
            <person name="Adriana R."/>
            <person name="Vieira A."/>
            <person name="Brugerolle De Fraissinette N."/>
            <person name="Rezende De Castro R."/>
            <person name="Schneider M.P."/>
            <person name="Vasconcelos V."/>
            <person name="Leao P.N."/>
        </authorList>
    </citation>
    <scope>NUCLEOTIDE SEQUENCE</scope>
    <source>
        <strain evidence="3">LEGE 11479</strain>
    </source>
</reference>
<gene>
    <name evidence="3" type="ORF">IQ260_15835</name>
</gene>
<evidence type="ECO:0000259" key="2">
    <source>
        <dbReference type="Pfam" id="PF04389"/>
    </source>
</evidence>
<dbReference type="AlphaFoldDB" id="A0A929FAQ5"/>
<sequence length="330" mass="35886">MGNLFRRQAGLWLGMIALVIGIAVFYDISSEAQSGKLMVDNERLRSHLHTLATKRYTNLALARTRAYLTQQLKTYGYEPISQTFGAGNSAGTNLSIVRPGTQTPQQKILVGAHYDSVSGSPGADDNASGVATALEIARIFANYPTHKSLQVVFFDQEEFQPEGAGLVGSNAFVNNPANLDGLESSIILEMLGYACHEPGCQTYPPGLEQQNLPTQGDFIGVLGDTDHLDLLATFATEIENESTAPTETTLQAVTLPVAIGALPFMPDLFRSDHVPFWLKGIGAVMVSDTADFRNPNYHQESDTVESLDEVFLEQTANYIVERVEKLLQGS</sequence>
<dbReference type="EMBL" id="JADEXP010000142">
    <property type="protein sequence ID" value="MBE9068123.1"/>
    <property type="molecule type" value="Genomic_DNA"/>
</dbReference>
<organism evidence="3 4">
    <name type="scientific">Leptolyngbya cf. ectocarpi LEGE 11479</name>
    <dbReference type="NCBI Taxonomy" id="1828722"/>
    <lineage>
        <taxon>Bacteria</taxon>
        <taxon>Bacillati</taxon>
        <taxon>Cyanobacteriota</taxon>
        <taxon>Cyanophyceae</taxon>
        <taxon>Leptolyngbyales</taxon>
        <taxon>Leptolyngbyaceae</taxon>
        <taxon>Leptolyngbya group</taxon>
        <taxon>Leptolyngbya</taxon>
    </lineage>
</organism>
<dbReference type="PANTHER" id="PTHR12147">
    <property type="entry name" value="METALLOPEPTIDASE M28 FAMILY MEMBER"/>
    <property type="match status" value="1"/>
</dbReference>
<evidence type="ECO:0000313" key="3">
    <source>
        <dbReference type="EMBL" id="MBE9068123.1"/>
    </source>
</evidence>
<comment type="caution">
    <text evidence="3">The sequence shown here is derived from an EMBL/GenBank/DDBJ whole genome shotgun (WGS) entry which is preliminary data.</text>
</comment>
<dbReference type="RefSeq" id="WP_193994074.1">
    <property type="nucleotide sequence ID" value="NZ_JADEXP010000142.1"/>
</dbReference>
<name>A0A929FAQ5_LEPEC</name>
<keyword evidence="4" id="KW-1185">Reference proteome</keyword>
<dbReference type="Pfam" id="PF04389">
    <property type="entry name" value="Peptidase_M28"/>
    <property type="match status" value="1"/>
</dbReference>
<dbReference type="Gene3D" id="3.40.630.10">
    <property type="entry name" value="Zn peptidases"/>
    <property type="match status" value="1"/>
</dbReference>